<accession>A0A5C6ETC3</accession>
<evidence type="ECO:0000313" key="1">
    <source>
        <dbReference type="EMBL" id="TWU50709.1"/>
    </source>
</evidence>
<dbReference type="EMBL" id="SJPW01000005">
    <property type="protein sequence ID" value="TWU50709.1"/>
    <property type="molecule type" value="Genomic_DNA"/>
</dbReference>
<dbReference type="AlphaFoldDB" id="A0A5C6ETC3"/>
<reference evidence="1 2" key="1">
    <citation type="submission" date="2019-02" db="EMBL/GenBank/DDBJ databases">
        <title>Deep-cultivation of Planctomycetes and their phenomic and genomic characterization uncovers novel biology.</title>
        <authorList>
            <person name="Wiegand S."/>
            <person name="Jogler M."/>
            <person name="Boedeker C."/>
            <person name="Pinto D."/>
            <person name="Vollmers J."/>
            <person name="Rivas-Marin E."/>
            <person name="Kohn T."/>
            <person name="Peeters S.H."/>
            <person name="Heuer A."/>
            <person name="Rast P."/>
            <person name="Oberbeckmann S."/>
            <person name="Bunk B."/>
            <person name="Jeske O."/>
            <person name="Meyerdierks A."/>
            <person name="Storesund J.E."/>
            <person name="Kallscheuer N."/>
            <person name="Luecker S."/>
            <person name="Lage O.M."/>
            <person name="Pohl T."/>
            <person name="Merkel B.J."/>
            <person name="Hornburger P."/>
            <person name="Mueller R.-W."/>
            <person name="Bruemmer F."/>
            <person name="Labrenz M."/>
            <person name="Spormann A.M."/>
            <person name="Op Den Camp H."/>
            <person name="Overmann J."/>
            <person name="Amann R."/>
            <person name="Jetten M.S.M."/>
            <person name="Mascher T."/>
            <person name="Medema M.H."/>
            <person name="Devos D.P."/>
            <person name="Kaster A.-K."/>
            <person name="Ovreas L."/>
            <person name="Rohde M."/>
            <person name="Galperin M.Y."/>
            <person name="Jogler C."/>
        </authorList>
    </citation>
    <scope>NUCLEOTIDE SEQUENCE [LARGE SCALE GENOMIC DNA]</scope>
    <source>
        <strain evidence="1 2">Poly51</strain>
    </source>
</reference>
<protein>
    <submittedName>
        <fullName evidence="1">Uncharacterized protein</fullName>
    </submittedName>
</protein>
<dbReference type="Proteomes" id="UP000318288">
    <property type="component" value="Unassembled WGS sequence"/>
</dbReference>
<organism evidence="1 2">
    <name type="scientific">Rubripirellula tenax</name>
    <dbReference type="NCBI Taxonomy" id="2528015"/>
    <lineage>
        <taxon>Bacteria</taxon>
        <taxon>Pseudomonadati</taxon>
        <taxon>Planctomycetota</taxon>
        <taxon>Planctomycetia</taxon>
        <taxon>Pirellulales</taxon>
        <taxon>Pirellulaceae</taxon>
        <taxon>Rubripirellula</taxon>
    </lineage>
</organism>
<name>A0A5C6ETC3_9BACT</name>
<keyword evidence="2" id="KW-1185">Reference proteome</keyword>
<evidence type="ECO:0000313" key="2">
    <source>
        <dbReference type="Proteomes" id="UP000318288"/>
    </source>
</evidence>
<proteinExistence type="predicted"/>
<gene>
    <name evidence="1" type="ORF">Poly51_40020</name>
</gene>
<comment type="caution">
    <text evidence="1">The sequence shown here is derived from an EMBL/GenBank/DDBJ whole genome shotgun (WGS) entry which is preliminary data.</text>
</comment>
<sequence>MNHAEIRSRFRDAVGPARYCKFVVETHRSGRLRYWQEQLWEPFAAEHSLHLEFPALKDCCAVCHVHGCRLDTDTVPIIYGTPITPTDAELNVPQTLFPCAGLAAGGGCCVGEQTTADVQFCPDCRTAHERWVSQVFKRDIATADSQEIRLYLAAKASKFNAESPTDCLLRYYKSWKPPRSPADSALADIVAVVTEIHRAVTTNDPRVDVAALLSSVYPMFALTASCDTDSMILDHCKMHYIAANAIVHG</sequence>